<dbReference type="AlphaFoldDB" id="A0A069PFN3"/>
<proteinExistence type="predicted"/>
<protein>
    <submittedName>
        <fullName evidence="1">Uncharacterized protein</fullName>
    </submittedName>
</protein>
<dbReference type="EMBL" id="JFHC01000058">
    <property type="protein sequence ID" value="KDR39498.1"/>
    <property type="molecule type" value="Genomic_DNA"/>
</dbReference>
<organism evidence="1 2">
    <name type="scientific">Caballeronia glathei</name>
    <dbReference type="NCBI Taxonomy" id="60547"/>
    <lineage>
        <taxon>Bacteria</taxon>
        <taxon>Pseudomonadati</taxon>
        <taxon>Pseudomonadota</taxon>
        <taxon>Betaproteobacteria</taxon>
        <taxon>Burkholderiales</taxon>
        <taxon>Burkholderiaceae</taxon>
        <taxon>Caballeronia</taxon>
    </lineage>
</organism>
<keyword evidence="2" id="KW-1185">Reference proteome</keyword>
<evidence type="ECO:0000313" key="1">
    <source>
        <dbReference type="EMBL" id="KDR39498.1"/>
    </source>
</evidence>
<dbReference type="Proteomes" id="UP000027466">
    <property type="component" value="Unassembled WGS sequence"/>
</dbReference>
<gene>
    <name evidence="1" type="ORF">BG61_31935</name>
</gene>
<evidence type="ECO:0000313" key="2">
    <source>
        <dbReference type="Proteomes" id="UP000027466"/>
    </source>
</evidence>
<dbReference type="STRING" id="60547.GCA_000751215_06284"/>
<comment type="caution">
    <text evidence="1">The sequence shown here is derived from an EMBL/GenBank/DDBJ whole genome shotgun (WGS) entry which is preliminary data.</text>
</comment>
<sequence>MSIRTLVEINHDQLHALKWDVEFWENLVAQLGGTHYSSRLIEANGRPIDIGHGVRIIMQRHHSTECSVKSEYEEVKL</sequence>
<dbReference type="RefSeq" id="WP_035939367.1">
    <property type="nucleotide sequence ID" value="NZ_CADFFX010000001.1"/>
</dbReference>
<accession>A0A069PFN3</accession>
<reference evidence="1 2" key="1">
    <citation type="submission" date="2014-03" db="EMBL/GenBank/DDBJ databases">
        <title>Draft Genome Sequences of Four Burkholderia Strains.</title>
        <authorList>
            <person name="Liu X.Y."/>
            <person name="Li C.X."/>
            <person name="Xu J.H."/>
        </authorList>
    </citation>
    <scope>NUCLEOTIDE SEQUENCE [LARGE SCALE GENOMIC DNA]</scope>
    <source>
        <strain evidence="1 2">DSM 50014</strain>
    </source>
</reference>
<name>A0A069PFN3_9BURK</name>